<dbReference type="InterPro" id="IPR003593">
    <property type="entry name" value="AAA+_ATPase"/>
</dbReference>
<evidence type="ECO:0000313" key="9">
    <source>
        <dbReference type="EMBL" id="UKK01626.2"/>
    </source>
</evidence>
<evidence type="ECO:0000256" key="6">
    <source>
        <dbReference type="RuleBase" id="RU003651"/>
    </source>
</evidence>
<evidence type="ECO:0000256" key="7">
    <source>
        <dbReference type="SAM" id="MobiDB-lite"/>
    </source>
</evidence>
<evidence type="ECO:0000256" key="1">
    <source>
        <dbReference type="ARBA" id="ARBA00004496"/>
    </source>
</evidence>
<dbReference type="FunFam" id="3.40.50.300:FF:001054">
    <property type="entry name" value="ATPase, AAA family, putative"/>
    <property type="match status" value="1"/>
</dbReference>
<evidence type="ECO:0000313" key="10">
    <source>
        <dbReference type="Proteomes" id="UP000244811"/>
    </source>
</evidence>
<dbReference type="AlphaFoldDB" id="A0A976QVB1"/>
<dbReference type="PROSITE" id="PS00674">
    <property type="entry name" value="AAA"/>
    <property type="match status" value="1"/>
</dbReference>
<dbReference type="GO" id="GO:0005524">
    <property type="term" value="F:ATP binding"/>
    <property type="evidence" value="ECO:0007669"/>
    <property type="project" value="UniProtKB-KW"/>
</dbReference>
<proteinExistence type="inferred from homology"/>
<keyword evidence="3" id="KW-0963">Cytoplasm</keyword>
<dbReference type="Gene3D" id="1.10.8.60">
    <property type="match status" value="1"/>
</dbReference>
<keyword evidence="9" id="KW-0378">Hydrolase</keyword>
<dbReference type="InterPro" id="IPR003959">
    <property type="entry name" value="ATPase_AAA_core"/>
</dbReference>
<name>A0A976QVB1_THEOR</name>
<comment type="similarity">
    <text evidence="2 6">Belongs to the AAA ATPase family.</text>
</comment>
<dbReference type="PANTHER" id="PTHR23074:SF17">
    <property type="entry name" value="FIDGETIN-LIKE PROTEIN 1"/>
    <property type="match status" value="1"/>
</dbReference>
<evidence type="ECO:0000259" key="8">
    <source>
        <dbReference type="SMART" id="SM00382"/>
    </source>
</evidence>
<comment type="subcellular location">
    <subcellularLocation>
        <location evidence="1">Cytoplasm</location>
    </subcellularLocation>
</comment>
<dbReference type="InterPro" id="IPR003960">
    <property type="entry name" value="ATPase_AAA_CS"/>
</dbReference>
<keyword evidence="9" id="KW-0645">Protease</keyword>
<dbReference type="PANTHER" id="PTHR23074">
    <property type="entry name" value="AAA DOMAIN-CONTAINING"/>
    <property type="match status" value="1"/>
</dbReference>
<dbReference type="Proteomes" id="UP000244811">
    <property type="component" value="Chromosome 3"/>
</dbReference>
<dbReference type="InterPro" id="IPR050304">
    <property type="entry name" value="MT-severing_AAA_ATPase"/>
</dbReference>
<evidence type="ECO:0000256" key="5">
    <source>
        <dbReference type="ARBA" id="ARBA00022840"/>
    </source>
</evidence>
<sequence>MFNDLHLKILKLAHDGELPGECVLKGTEMLNELLLRENKGRSSDIINLIYTFNRDIFDDFKDYLEPDYDKIIDSLDSKLKLNPYVSIYDNTRLQPDKKSRRTTKRKLYMENFIDGDSAISNIPLANPVRRFLIRARNEFGYLRPRSLNRKLNRYKKSQDGTRLTNSSTKQSVSDPEPKEVKTLYPYQKKPFLGPFKAVAKIQPEKVQKAEKPEKIEPAQKFERPDKPRVEPAVEKTIDKTGERGVERGLEKAAERPGAKSRNWSSYVVEEKKPSFKSGLEYLNTRIEEGNAKPIPDLDTGRPSVPSYGFLGAKPHVGLPSNTGGLPRYNLGDYGNYRPYQKGNARNEVPNLDPKYLPLVTGDVTPEIINMVLDMKVSECQKVTKDDIVGLEDVKKVIIDKIVNPILMPSLHIGLFKAPKGILLFGPPGTGKTTIAKWIANVSNATFFEISPSSITSKFYGESESITKTLFKVALADSPSLIFIDEVDAILGKRKANDDDSSVRMKNQLLQMMDGINSGSLSLDKGTGEEKVVIVVGATNRPHMLDSAALRRFTKRILIPPPDHKTRMKFIVDILNKRSSTNCCLSEADLERIASATDGWTGCDLLTLCYKAAEYSYDDTIALFGGIENIQSFKDFRGVEMKDIERALQCTRPSTDEGIEFFIEWSAKHGSV</sequence>
<dbReference type="SUPFAM" id="SSF52540">
    <property type="entry name" value="P-loop containing nucleoside triphosphate hydrolases"/>
    <property type="match status" value="1"/>
</dbReference>
<reference evidence="9" key="1">
    <citation type="submission" date="2022-07" db="EMBL/GenBank/DDBJ databases">
        <title>Evaluation of T. orientalis genome assembly methods using nanopore sequencing and analysis of variation between genomes.</title>
        <authorList>
            <person name="Yam J."/>
            <person name="Micallef M.L."/>
            <person name="Liu M."/>
            <person name="Djordjevic S.P."/>
            <person name="Bogema D.R."/>
            <person name="Jenkins C."/>
        </authorList>
    </citation>
    <scope>NUCLEOTIDE SEQUENCE</scope>
    <source>
        <strain evidence="9">Goon Nure</strain>
    </source>
</reference>
<dbReference type="InterPro" id="IPR027417">
    <property type="entry name" value="P-loop_NTPase"/>
</dbReference>
<dbReference type="SMART" id="SM00382">
    <property type="entry name" value="AAA"/>
    <property type="match status" value="1"/>
</dbReference>
<dbReference type="EMBL" id="CP056070">
    <property type="protein sequence ID" value="UKK01626.2"/>
    <property type="molecule type" value="Genomic_DNA"/>
</dbReference>
<feature type="domain" description="AAA+ ATPase" evidence="8">
    <location>
        <begin position="417"/>
        <end position="562"/>
    </location>
</feature>
<dbReference type="GO" id="GO:0008233">
    <property type="term" value="F:peptidase activity"/>
    <property type="evidence" value="ECO:0007669"/>
    <property type="project" value="UniProtKB-KW"/>
</dbReference>
<feature type="region of interest" description="Disordered" evidence="7">
    <location>
        <begin position="150"/>
        <end position="180"/>
    </location>
</feature>
<evidence type="ECO:0000256" key="2">
    <source>
        <dbReference type="ARBA" id="ARBA00006914"/>
    </source>
</evidence>
<organism evidence="9 10">
    <name type="scientific">Theileria orientalis</name>
    <dbReference type="NCBI Taxonomy" id="68886"/>
    <lineage>
        <taxon>Eukaryota</taxon>
        <taxon>Sar</taxon>
        <taxon>Alveolata</taxon>
        <taxon>Apicomplexa</taxon>
        <taxon>Aconoidasida</taxon>
        <taxon>Piroplasmida</taxon>
        <taxon>Theileriidae</taxon>
        <taxon>Theileria</taxon>
    </lineage>
</organism>
<evidence type="ECO:0000256" key="4">
    <source>
        <dbReference type="ARBA" id="ARBA00022741"/>
    </source>
</evidence>
<dbReference type="GO" id="GO:0016887">
    <property type="term" value="F:ATP hydrolysis activity"/>
    <property type="evidence" value="ECO:0007669"/>
    <property type="project" value="InterPro"/>
</dbReference>
<dbReference type="Pfam" id="PF00004">
    <property type="entry name" value="AAA"/>
    <property type="match status" value="1"/>
</dbReference>
<accession>A0A976QVB1</accession>
<dbReference type="GO" id="GO:0005737">
    <property type="term" value="C:cytoplasm"/>
    <property type="evidence" value="ECO:0007669"/>
    <property type="project" value="UniProtKB-SubCell"/>
</dbReference>
<feature type="region of interest" description="Disordered" evidence="7">
    <location>
        <begin position="208"/>
        <end position="229"/>
    </location>
</feature>
<gene>
    <name evidence="9" type="ORF">MACK_002444</name>
</gene>
<evidence type="ECO:0000256" key="3">
    <source>
        <dbReference type="ARBA" id="ARBA00022490"/>
    </source>
</evidence>
<keyword evidence="5 6" id="KW-0067">ATP-binding</keyword>
<dbReference type="GO" id="GO:0006508">
    <property type="term" value="P:proteolysis"/>
    <property type="evidence" value="ECO:0007669"/>
    <property type="project" value="UniProtKB-KW"/>
</dbReference>
<keyword evidence="4 6" id="KW-0547">Nucleotide-binding</keyword>
<feature type="compositionally biased region" description="Polar residues" evidence="7">
    <location>
        <begin position="160"/>
        <end position="173"/>
    </location>
</feature>
<protein>
    <submittedName>
        <fullName evidence="9">26S protease subunit</fullName>
    </submittedName>
</protein>
<dbReference type="Gene3D" id="3.40.50.300">
    <property type="entry name" value="P-loop containing nucleotide triphosphate hydrolases"/>
    <property type="match status" value="1"/>
</dbReference>